<sequence>MSPAPTASPQPPLLAPPVSQLPSPPAVPPLPPATEPTAHTPSPPVIPSGVITRFGRPLSLDPPVCGVGRVL</sequence>
<dbReference type="AlphaFoldDB" id="A0A5B7GED0"/>
<feature type="compositionally biased region" description="Pro residues" evidence="1">
    <location>
        <begin position="1"/>
        <end position="15"/>
    </location>
</feature>
<dbReference type="EMBL" id="VSRR010013213">
    <property type="protein sequence ID" value="MPC55478.1"/>
    <property type="molecule type" value="Genomic_DNA"/>
</dbReference>
<name>A0A5B7GED0_PORTR</name>
<dbReference type="Proteomes" id="UP000324222">
    <property type="component" value="Unassembled WGS sequence"/>
</dbReference>
<reference evidence="2 3" key="1">
    <citation type="submission" date="2019-05" db="EMBL/GenBank/DDBJ databases">
        <title>Another draft genome of Portunus trituberculatus and its Hox gene families provides insights of decapod evolution.</title>
        <authorList>
            <person name="Jeong J.-H."/>
            <person name="Song I."/>
            <person name="Kim S."/>
            <person name="Choi T."/>
            <person name="Kim D."/>
            <person name="Ryu S."/>
            <person name="Kim W."/>
        </authorList>
    </citation>
    <scope>NUCLEOTIDE SEQUENCE [LARGE SCALE GENOMIC DNA]</scope>
    <source>
        <tissue evidence="2">Muscle</tissue>
    </source>
</reference>
<feature type="region of interest" description="Disordered" evidence="1">
    <location>
        <begin position="1"/>
        <end position="48"/>
    </location>
</feature>
<evidence type="ECO:0000256" key="1">
    <source>
        <dbReference type="SAM" id="MobiDB-lite"/>
    </source>
</evidence>
<protein>
    <submittedName>
        <fullName evidence="2">Uncharacterized protein</fullName>
    </submittedName>
</protein>
<keyword evidence="3" id="KW-1185">Reference proteome</keyword>
<accession>A0A5B7GED0</accession>
<comment type="caution">
    <text evidence="2">The sequence shown here is derived from an EMBL/GenBank/DDBJ whole genome shotgun (WGS) entry which is preliminary data.</text>
</comment>
<feature type="compositionally biased region" description="Pro residues" evidence="1">
    <location>
        <begin position="22"/>
        <end position="34"/>
    </location>
</feature>
<evidence type="ECO:0000313" key="2">
    <source>
        <dbReference type="EMBL" id="MPC55478.1"/>
    </source>
</evidence>
<organism evidence="2 3">
    <name type="scientific">Portunus trituberculatus</name>
    <name type="common">Swimming crab</name>
    <name type="synonym">Neptunus trituberculatus</name>
    <dbReference type="NCBI Taxonomy" id="210409"/>
    <lineage>
        <taxon>Eukaryota</taxon>
        <taxon>Metazoa</taxon>
        <taxon>Ecdysozoa</taxon>
        <taxon>Arthropoda</taxon>
        <taxon>Crustacea</taxon>
        <taxon>Multicrustacea</taxon>
        <taxon>Malacostraca</taxon>
        <taxon>Eumalacostraca</taxon>
        <taxon>Eucarida</taxon>
        <taxon>Decapoda</taxon>
        <taxon>Pleocyemata</taxon>
        <taxon>Brachyura</taxon>
        <taxon>Eubrachyura</taxon>
        <taxon>Portunoidea</taxon>
        <taxon>Portunidae</taxon>
        <taxon>Portuninae</taxon>
        <taxon>Portunus</taxon>
    </lineage>
</organism>
<evidence type="ECO:0000313" key="3">
    <source>
        <dbReference type="Proteomes" id="UP000324222"/>
    </source>
</evidence>
<proteinExistence type="predicted"/>
<gene>
    <name evidence="2" type="ORF">E2C01_049416</name>
</gene>